<evidence type="ECO:0000256" key="5">
    <source>
        <dbReference type="ARBA" id="ARBA00023136"/>
    </source>
</evidence>
<dbReference type="PANTHER" id="PTHR13674:SF6">
    <property type="entry name" value="PROTEIN FAM162B"/>
    <property type="match status" value="1"/>
</dbReference>
<feature type="transmembrane region" description="Helical" evidence="6">
    <location>
        <begin position="108"/>
        <end position="127"/>
    </location>
</feature>
<accession>A0AAV7VE86</accession>
<evidence type="ECO:0000256" key="4">
    <source>
        <dbReference type="ARBA" id="ARBA00022989"/>
    </source>
</evidence>
<dbReference type="AlphaFoldDB" id="A0AAV7VE86"/>
<evidence type="ECO:0000256" key="2">
    <source>
        <dbReference type="ARBA" id="ARBA00007363"/>
    </source>
</evidence>
<keyword evidence="8" id="KW-1185">Reference proteome</keyword>
<evidence type="ECO:0008006" key="9">
    <source>
        <dbReference type="Google" id="ProtNLM"/>
    </source>
</evidence>
<comment type="caution">
    <text evidence="7">The sequence shown here is derived from an EMBL/GenBank/DDBJ whole genome shotgun (WGS) entry which is preliminary data.</text>
</comment>
<evidence type="ECO:0000256" key="1">
    <source>
        <dbReference type="ARBA" id="ARBA00004167"/>
    </source>
</evidence>
<dbReference type="GO" id="GO:0016020">
    <property type="term" value="C:membrane"/>
    <property type="evidence" value="ECO:0007669"/>
    <property type="project" value="UniProtKB-SubCell"/>
</dbReference>
<gene>
    <name evidence="7" type="ORF">NDU88_002358</name>
</gene>
<keyword evidence="3 6" id="KW-0812">Transmembrane</keyword>
<dbReference type="GO" id="GO:0090200">
    <property type="term" value="P:positive regulation of release of cytochrome c from mitochondria"/>
    <property type="evidence" value="ECO:0007669"/>
    <property type="project" value="TreeGrafter"/>
</dbReference>
<keyword evidence="5 6" id="KW-0472">Membrane</keyword>
<comment type="subcellular location">
    <subcellularLocation>
        <location evidence="1">Membrane</location>
        <topology evidence="1">Single-pass membrane protein</topology>
    </subcellularLocation>
</comment>
<organism evidence="7 8">
    <name type="scientific">Pleurodeles waltl</name>
    <name type="common">Iberian ribbed newt</name>
    <dbReference type="NCBI Taxonomy" id="8319"/>
    <lineage>
        <taxon>Eukaryota</taxon>
        <taxon>Metazoa</taxon>
        <taxon>Chordata</taxon>
        <taxon>Craniata</taxon>
        <taxon>Vertebrata</taxon>
        <taxon>Euteleostomi</taxon>
        <taxon>Amphibia</taxon>
        <taxon>Batrachia</taxon>
        <taxon>Caudata</taxon>
        <taxon>Salamandroidea</taxon>
        <taxon>Salamandridae</taxon>
        <taxon>Pleurodelinae</taxon>
        <taxon>Pleurodeles</taxon>
    </lineage>
</organism>
<comment type="similarity">
    <text evidence="2">Belongs to the UPF0389 family.</text>
</comment>
<dbReference type="EMBL" id="JANPWB010000003">
    <property type="protein sequence ID" value="KAJ1198518.1"/>
    <property type="molecule type" value="Genomic_DNA"/>
</dbReference>
<dbReference type="PANTHER" id="PTHR13674">
    <property type="entry name" value="GROWTH AND TRANSFORMATION-DEPENDENT PROTEIN"/>
    <property type="match status" value="1"/>
</dbReference>
<proteinExistence type="inferred from homology"/>
<dbReference type="GO" id="GO:0051402">
    <property type="term" value="P:neuron apoptotic process"/>
    <property type="evidence" value="ECO:0007669"/>
    <property type="project" value="TreeGrafter"/>
</dbReference>
<protein>
    <recommendedName>
        <fullName evidence="9">Protein FAM162A</fullName>
    </recommendedName>
</protein>
<evidence type="ECO:0000256" key="6">
    <source>
        <dbReference type="SAM" id="Phobius"/>
    </source>
</evidence>
<dbReference type="GO" id="GO:0071456">
    <property type="term" value="P:cellular response to hypoxia"/>
    <property type="evidence" value="ECO:0007669"/>
    <property type="project" value="TreeGrafter"/>
</dbReference>
<dbReference type="Proteomes" id="UP001066276">
    <property type="component" value="Chromosome 2_1"/>
</dbReference>
<dbReference type="GO" id="GO:0005739">
    <property type="term" value="C:mitochondrion"/>
    <property type="evidence" value="ECO:0007669"/>
    <property type="project" value="TreeGrafter"/>
</dbReference>
<evidence type="ECO:0000256" key="3">
    <source>
        <dbReference type="ARBA" id="ARBA00022692"/>
    </source>
</evidence>
<dbReference type="InterPro" id="IPR009432">
    <property type="entry name" value="DUF1075"/>
</dbReference>
<keyword evidence="4 6" id="KW-1133">Transmembrane helix</keyword>
<name>A0AAV7VE86_PLEWA</name>
<sequence length="164" mass="18716">MLVFRLIKFKPLVTRALSTASQQLPKGKPTQHVLQTARTFCHKAGETEGKKGNLQATYPGHTIYRNEKRPTAFDKKILLWAGRFKKEEDIPEMVSYELMNAAQSKVRVMTCYVMIALTILGCVVMVISGKDAVKKENTLLKQNMERKAKWKAEKELEANTMKEQ</sequence>
<reference evidence="7" key="1">
    <citation type="journal article" date="2022" name="bioRxiv">
        <title>Sequencing and chromosome-scale assembly of the giantPleurodeles waltlgenome.</title>
        <authorList>
            <person name="Brown T."/>
            <person name="Elewa A."/>
            <person name="Iarovenko S."/>
            <person name="Subramanian E."/>
            <person name="Araus A.J."/>
            <person name="Petzold A."/>
            <person name="Susuki M."/>
            <person name="Suzuki K.-i.T."/>
            <person name="Hayashi T."/>
            <person name="Toyoda A."/>
            <person name="Oliveira C."/>
            <person name="Osipova E."/>
            <person name="Leigh N.D."/>
            <person name="Simon A."/>
            <person name="Yun M.H."/>
        </authorList>
    </citation>
    <scope>NUCLEOTIDE SEQUENCE</scope>
    <source>
        <strain evidence="7">20211129_DDA</strain>
        <tissue evidence="7">Liver</tissue>
    </source>
</reference>
<dbReference type="Pfam" id="PF06388">
    <property type="entry name" value="DUF1075"/>
    <property type="match status" value="1"/>
</dbReference>
<evidence type="ECO:0000313" key="8">
    <source>
        <dbReference type="Proteomes" id="UP001066276"/>
    </source>
</evidence>
<evidence type="ECO:0000313" key="7">
    <source>
        <dbReference type="EMBL" id="KAJ1198518.1"/>
    </source>
</evidence>